<feature type="compositionally biased region" description="Basic residues" evidence="1">
    <location>
        <begin position="22"/>
        <end position="31"/>
    </location>
</feature>
<reference evidence="2 3" key="1">
    <citation type="submission" date="2017-06" db="EMBL/GenBank/DDBJ databases">
        <title>Neisseria chenwenguii sp. nov., isolated from the intestinal contents of Tibetan Plateau Pika in Yushu, Qinghai Province, China.</title>
        <authorList>
            <person name="Zhang G."/>
        </authorList>
    </citation>
    <scope>NUCLEOTIDE SEQUENCE [LARGE SCALE GENOMIC DNA]</scope>
    <source>
        <strain evidence="2 3">10023</strain>
    </source>
</reference>
<evidence type="ECO:0000256" key="1">
    <source>
        <dbReference type="SAM" id="MobiDB-lite"/>
    </source>
</evidence>
<feature type="region of interest" description="Disordered" evidence="1">
    <location>
        <begin position="1"/>
        <end position="41"/>
    </location>
</feature>
<evidence type="ECO:0000313" key="2">
    <source>
        <dbReference type="EMBL" id="ASK27146.1"/>
    </source>
</evidence>
<dbReference type="AlphaFoldDB" id="A0A220S199"/>
<dbReference type="KEGG" id="nei:BG910_04790"/>
<dbReference type="Proteomes" id="UP000198238">
    <property type="component" value="Chromosome"/>
</dbReference>
<accession>A0A220S199</accession>
<proteinExistence type="predicted"/>
<keyword evidence="3" id="KW-1185">Reference proteome</keyword>
<protein>
    <submittedName>
        <fullName evidence="2">Uncharacterized protein</fullName>
    </submittedName>
</protein>
<evidence type="ECO:0000313" key="3">
    <source>
        <dbReference type="Proteomes" id="UP000198238"/>
    </source>
</evidence>
<organism evidence="2 3">
    <name type="scientific">Neisseria chenwenguii</name>
    <dbReference type="NCBI Taxonomy" id="1853278"/>
    <lineage>
        <taxon>Bacteria</taxon>
        <taxon>Pseudomonadati</taxon>
        <taxon>Pseudomonadota</taxon>
        <taxon>Betaproteobacteria</taxon>
        <taxon>Neisseriales</taxon>
        <taxon>Neisseriaceae</taxon>
        <taxon>Neisseria</taxon>
    </lineage>
</organism>
<gene>
    <name evidence="2" type="ORF">BG910_04790</name>
</gene>
<feature type="compositionally biased region" description="Basic residues" evidence="1">
    <location>
        <begin position="1"/>
        <end position="11"/>
    </location>
</feature>
<dbReference type="EMBL" id="CP022278">
    <property type="protein sequence ID" value="ASK27146.1"/>
    <property type="molecule type" value="Genomic_DNA"/>
</dbReference>
<sequence length="62" mass="6732">MAKASGSRRKNPAAAPLPPLKVRQKRPHTPKKKTDSGGFSGIFDSLQNRHACFFLPPTAGFL</sequence>
<name>A0A220S199_9NEIS</name>